<dbReference type="GO" id="GO:0004822">
    <property type="term" value="F:isoleucine-tRNA ligase activity"/>
    <property type="evidence" value="ECO:0007669"/>
    <property type="project" value="UniProtKB-EC"/>
</dbReference>
<dbReference type="InterPro" id="IPR033708">
    <property type="entry name" value="Anticodon_Ile_BEm"/>
</dbReference>
<dbReference type="OrthoDB" id="10264412at2759"/>
<evidence type="ECO:0000256" key="9">
    <source>
        <dbReference type="ARBA" id="ARBA00032665"/>
    </source>
</evidence>
<dbReference type="InterPro" id="IPR002300">
    <property type="entry name" value="aa-tRNA-synth_Ia"/>
</dbReference>
<dbReference type="InterPro" id="IPR009008">
    <property type="entry name" value="Val/Leu/Ile-tRNA-synth_edit"/>
</dbReference>
<name>A0A6G1I3M4_9PEZI</name>
<keyword evidence="8 12" id="KW-0030">Aminoacyl-tRNA synthetase</keyword>
<dbReference type="GO" id="GO:0005739">
    <property type="term" value="C:mitochondrion"/>
    <property type="evidence" value="ECO:0007669"/>
    <property type="project" value="UniProtKB-SubCell"/>
</dbReference>
<dbReference type="InterPro" id="IPR001412">
    <property type="entry name" value="aa-tRNA-synth_I_CS"/>
</dbReference>
<evidence type="ECO:0000313" key="16">
    <source>
        <dbReference type="EMBL" id="KAF2402726.1"/>
    </source>
</evidence>
<evidence type="ECO:0000256" key="10">
    <source>
        <dbReference type="ARBA" id="ARBA00048359"/>
    </source>
</evidence>
<evidence type="ECO:0000256" key="4">
    <source>
        <dbReference type="ARBA" id="ARBA00022598"/>
    </source>
</evidence>
<dbReference type="GO" id="GO:0005524">
    <property type="term" value="F:ATP binding"/>
    <property type="evidence" value="ECO:0007669"/>
    <property type="project" value="UniProtKB-KW"/>
</dbReference>
<gene>
    <name evidence="16" type="ORF">EJ06DRAFT_505691</name>
</gene>
<dbReference type="PANTHER" id="PTHR42765:SF1">
    <property type="entry name" value="ISOLEUCINE--TRNA LIGASE, MITOCHONDRIAL"/>
    <property type="match status" value="1"/>
</dbReference>
<keyword evidence="5 12" id="KW-0547">Nucleotide-binding</keyword>
<dbReference type="CDD" id="cd07960">
    <property type="entry name" value="Anticodon_Ia_Ile_BEm"/>
    <property type="match status" value="1"/>
</dbReference>
<evidence type="ECO:0000256" key="3">
    <source>
        <dbReference type="ARBA" id="ARBA00013165"/>
    </source>
</evidence>
<proteinExistence type="inferred from homology"/>
<dbReference type="SUPFAM" id="SSF52374">
    <property type="entry name" value="Nucleotidylyl transferase"/>
    <property type="match status" value="1"/>
</dbReference>
<dbReference type="InterPro" id="IPR023585">
    <property type="entry name" value="Ile-tRNA-ligase_type1"/>
</dbReference>
<evidence type="ECO:0000256" key="13">
    <source>
        <dbReference type="SAM" id="MobiDB-lite"/>
    </source>
</evidence>
<organism evidence="16 17">
    <name type="scientific">Trichodelitschia bisporula</name>
    <dbReference type="NCBI Taxonomy" id="703511"/>
    <lineage>
        <taxon>Eukaryota</taxon>
        <taxon>Fungi</taxon>
        <taxon>Dikarya</taxon>
        <taxon>Ascomycota</taxon>
        <taxon>Pezizomycotina</taxon>
        <taxon>Dothideomycetes</taxon>
        <taxon>Dothideomycetes incertae sedis</taxon>
        <taxon>Phaeotrichales</taxon>
        <taxon>Phaeotrichaceae</taxon>
        <taxon>Trichodelitschia</taxon>
    </lineage>
</organism>
<dbReference type="InterPro" id="IPR014729">
    <property type="entry name" value="Rossmann-like_a/b/a_fold"/>
</dbReference>
<sequence length="1020" mass="112749">MSTPRDHSSPQTSANPNFHPKPHDSNSPPQAPSDVQSMLTPSRALKASWSSTLHLPKSSLPPRPPLPSPYLARCTDDLYAWQATQRANQQPFVLHDGPPYANGGLHVGHALNKILKDIICRFQVSQGRRVHYVPGWDCHGLPIEVKALQALKVSHDAMGPVEIRRAARKLAEKTVEGQKKGFREWAVMGEWDNAYKTMEKSFELRQLGVFQRMVEKGLIYRAHKPVYWSPSSGTALAEAELEYDEAFKSTSAFIRFAVVELSEELKALEGVDPENIGVVIWTTTPWTLPANQAVAVHAELDYAVVTLQSAPQSQLFIAESRIQNLQSLLGEDAIRVVVGGISGAKLAGAVAYLNPFQSGTRHVIHADFVTATSGSGLVHLAPGHGMDDYHVCTKLGLKALAPVDDNGRFTAEAFPSNPLLLQGKSVQADGPSAVLAHLTTLPVNHVIATHDIRHKYPIDWRTKQPVIVRATEQWFADVDGLKDDALAALEDVNFIPEGGKARLSSFIRGRSQWCISRQRAWGVPIPALYRVDGGAREAVMTPETIAHIISVVDARGIDAWWTDAEDEAAWVPPFLEGTYVRGRDTMDVWFDSGTSWALLPERQADHVADVYLEGSDQHRGWFQSSLLTHVAQQQAAGLPVKAPYKTLITHGFTLDNEGRKMSKSLGNVIAPSQIVDGSLLPPVKRKKQKAGPPTYDAMGPDVLRLWVAGSDYQRDVVVGEPVLKAVQQSLHKFRVTFKWLLGALADYTPGTTASTPNAYALIDRIALHQLSAAAHAVHGAYTSYEFFKATNILNRYINLDLSAFYFETLKDRLYTGTPTERLTAQAVLYPIFNELLAMLGPITPLLVEEVWDHAPEAIKREEHPLRRVWQPYGELSEDSEIKTQIEYLMDTHSAVKVAQETARGEKKMGSSLECDVHFFMPPDAKPMAKSLLNEQMKEELASVFVVSKVHVHEKGEVEVVEGVENGFTLGWGPIYLAVVTSPSGHKCVRCWRYLAEAEESLCGRCEGVVREAFPSMLEKA</sequence>
<evidence type="ECO:0000256" key="11">
    <source>
        <dbReference type="ARBA" id="ARBA00068280"/>
    </source>
</evidence>
<evidence type="ECO:0000313" key="17">
    <source>
        <dbReference type="Proteomes" id="UP000799640"/>
    </source>
</evidence>
<evidence type="ECO:0000256" key="1">
    <source>
        <dbReference type="ARBA" id="ARBA00004173"/>
    </source>
</evidence>
<dbReference type="Gene3D" id="3.40.50.620">
    <property type="entry name" value="HUPs"/>
    <property type="match status" value="2"/>
</dbReference>
<evidence type="ECO:0000256" key="8">
    <source>
        <dbReference type="ARBA" id="ARBA00023146"/>
    </source>
</evidence>
<evidence type="ECO:0000256" key="2">
    <source>
        <dbReference type="ARBA" id="ARBA00005594"/>
    </source>
</evidence>
<keyword evidence="7 12" id="KW-0648">Protein biosynthesis</keyword>
<evidence type="ECO:0000259" key="15">
    <source>
        <dbReference type="Pfam" id="PF08264"/>
    </source>
</evidence>
<dbReference type="GO" id="GO:0006428">
    <property type="term" value="P:isoleucyl-tRNA aminoacylation"/>
    <property type="evidence" value="ECO:0007669"/>
    <property type="project" value="InterPro"/>
</dbReference>
<dbReference type="PANTHER" id="PTHR42765">
    <property type="entry name" value="SOLEUCYL-TRNA SYNTHETASE"/>
    <property type="match status" value="1"/>
</dbReference>
<dbReference type="SUPFAM" id="SSF47323">
    <property type="entry name" value="Anticodon-binding domain of a subclass of class I aminoacyl-tRNA synthetases"/>
    <property type="match status" value="1"/>
</dbReference>
<dbReference type="Proteomes" id="UP000799640">
    <property type="component" value="Unassembled WGS sequence"/>
</dbReference>
<dbReference type="NCBIfam" id="TIGR00392">
    <property type="entry name" value="ileS"/>
    <property type="match status" value="1"/>
</dbReference>
<comment type="subcellular location">
    <subcellularLocation>
        <location evidence="1">Mitochondrion</location>
    </subcellularLocation>
</comment>
<evidence type="ECO:0000256" key="6">
    <source>
        <dbReference type="ARBA" id="ARBA00022840"/>
    </source>
</evidence>
<evidence type="ECO:0000256" key="12">
    <source>
        <dbReference type="RuleBase" id="RU363035"/>
    </source>
</evidence>
<dbReference type="AlphaFoldDB" id="A0A6G1I3M4"/>
<reference evidence="16" key="1">
    <citation type="journal article" date="2020" name="Stud. Mycol.">
        <title>101 Dothideomycetes genomes: a test case for predicting lifestyles and emergence of pathogens.</title>
        <authorList>
            <person name="Haridas S."/>
            <person name="Albert R."/>
            <person name="Binder M."/>
            <person name="Bloem J."/>
            <person name="Labutti K."/>
            <person name="Salamov A."/>
            <person name="Andreopoulos B."/>
            <person name="Baker S."/>
            <person name="Barry K."/>
            <person name="Bills G."/>
            <person name="Bluhm B."/>
            <person name="Cannon C."/>
            <person name="Castanera R."/>
            <person name="Culley D."/>
            <person name="Daum C."/>
            <person name="Ezra D."/>
            <person name="Gonzalez J."/>
            <person name="Henrissat B."/>
            <person name="Kuo A."/>
            <person name="Liang C."/>
            <person name="Lipzen A."/>
            <person name="Lutzoni F."/>
            <person name="Magnuson J."/>
            <person name="Mondo S."/>
            <person name="Nolan M."/>
            <person name="Ohm R."/>
            <person name="Pangilinan J."/>
            <person name="Park H.-J."/>
            <person name="Ramirez L."/>
            <person name="Alfaro M."/>
            <person name="Sun H."/>
            <person name="Tritt A."/>
            <person name="Yoshinaga Y."/>
            <person name="Zwiers L.-H."/>
            <person name="Turgeon B."/>
            <person name="Goodwin S."/>
            <person name="Spatafora J."/>
            <person name="Crous P."/>
            <person name="Grigoriev I."/>
        </authorList>
    </citation>
    <scope>NUCLEOTIDE SEQUENCE</scope>
    <source>
        <strain evidence="16">CBS 262.69</strain>
    </source>
</reference>
<evidence type="ECO:0000259" key="14">
    <source>
        <dbReference type="Pfam" id="PF00133"/>
    </source>
</evidence>
<dbReference type="PROSITE" id="PS00178">
    <property type="entry name" value="AA_TRNA_LIGASE_I"/>
    <property type="match status" value="1"/>
</dbReference>
<evidence type="ECO:0000256" key="5">
    <source>
        <dbReference type="ARBA" id="ARBA00022741"/>
    </source>
</evidence>
<comment type="catalytic activity">
    <reaction evidence="10">
        <text>tRNA(Ile) + L-isoleucine + ATP = L-isoleucyl-tRNA(Ile) + AMP + diphosphate</text>
        <dbReference type="Rhea" id="RHEA:11060"/>
        <dbReference type="Rhea" id="RHEA-COMP:9666"/>
        <dbReference type="Rhea" id="RHEA-COMP:9695"/>
        <dbReference type="ChEBI" id="CHEBI:30616"/>
        <dbReference type="ChEBI" id="CHEBI:33019"/>
        <dbReference type="ChEBI" id="CHEBI:58045"/>
        <dbReference type="ChEBI" id="CHEBI:78442"/>
        <dbReference type="ChEBI" id="CHEBI:78528"/>
        <dbReference type="ChEBI" id="CHEBI:456215"/>
        <dbReference type="EC" id="6.1.1.5"/>
    </reaction>
</comment>
<protein>
    <recommendedName>
        <fullName evidence="11">Isoleucine--tRNA ligase, mitochondrial</fullName>
        <ecNumber evidence="3">6.1.1.5</ecNumber>
    </recommendedName>
    <alternativeName>
        <fullName evidence="9">Isoleucyl-tRNA synthetase</fullName>
    </alternativeName>
</protein>
<dbReference type="Pfam" id="PF08264">
    <property type="entry name" value="Anticodon_1"/>
    <property type="match status" value="1"/>
</dbReference>
<dbReference type="Gene3D" id="3.90.740.10">
    <property type="entry name" value="Valyl/Leucyl/Isoleucyl-tRNA synthetase, editing domain"/>
    <property type="match status" value="1"/>
</dbReference>
<keyword evidence="4 12" id="KW-0436">Ligase</keyword>
<dbReference type="InterPro" id="IPR002301">
    <property type="entry name" value="Ile-tRNA-ligase"/>
</dbReference>
<dbReference type="InterPro" id="IPR013155">
    <property type="entry name" value="M/V/L/I-tRNA-synth_anticd-bd"/>
</dbReference>
<dbReference type="FunFam" id="3.40.50.620:FF:000111">
    <property type="entry name" value="Mitochondrial isoleucyl-tRNA synthetase"/>
    <property type="match status" value="1"/>
</dbReference>
<dbReference type="InterPro" id="IPR009080">
    <property type="entry name" value="tRNAsynth_Ia_anticodon-bd"/>
</dbReference>
<feature type="compositionally biased region" description="Polar residues" evidence="13">
    <location>
        <begin position="25"/>
        <end position="40"/>
    </location>
</feature>
<dbReference type="EC" id="6.1.1.5" evidence="3"/>
<dbReference type="HAMAP" id="MF_02002">
    <property type="entry name" value="Ile_tRNA_synth_type1"/>
    <property type="match status" value="1"/>
</dbReference>
<dbReference type="GO" id="GO:0032543">
    <property type="term" value="P:mitochondrial translation"/>
    <property type="evidence" value="ECO:0007669"/>
    <property type="project" value="TreeGrafter"/>
</dbReference>
<dbReference type="PRINTS" id="PR00984">
    <property type="entry name" value="TRNASYNTHILE"/>
</dbReference>
<dbReference type="Gene3D" id="1.10.730.20">
    <property type="match status" value="1"/>
</dbReference>
<dbReference type="GO" id="GO:0002161">
    <property type="term" value="F:aminoacyl-tRNA deacylase activity"/>
    <property type="evidence" value="ECO:0007669"/>
    <property type="project" value="InterPro"/>
</dbReference>
<dbReference type="SUPFAM" id="SSF50677">
    <property type="entry name" value="ValRS/IleRS/LeuRS editing domain"/>
    <property type="match status" value="1"/>
</dbReference>
<evidence type="ECO:0000256" key="7">
    <source>
        <dbReference type="ARBA" id="ARBA00022917"/>
    </source>
</evidence>
<dbReference type="InterPro" id="IPR050081">
    <property type="entry name" value="Ile-tRNA_ligase"/>
</dbReference>
<keyword evidence="6 12" id="KW-0067">ATP-binding</keyword>
<dbReference type="Gene3D" id="1.10.10.830">
    <property type="entry name" value="Ile-tRNA synthetase CP2 domain-like"/>
    <property type="match status" value="1"/>
</dbReference>
<feature type="domain" description="Aminoacyl-tRNA synthetase class Ia" evidence="14">
    <location>
        <begin position="76"/>
        <end position="716"/>
    </location>
</feature>
<comment type="similarity">
    <text evidence="2 12">Belongs to the class-I aminoacyl-tRNA synthetase family.</text>
</comment>
<accession>A0A6G1I3M4</accession>
<keyword evidence="17" id="KW-1185">Reference proteome</keyword>
<dbReference type="EMBL" id="ML996690">
    <property type="protein sequence ID" value="KAF2402726.1"/>
    <property type="molecule type" value="Genomic_DNA"/>
</dbReference>
<feature type="domain" description="Methionyl/Valyl/Leucyl/Isoleucyl-tRNA synthetase anticodon-binding" evidence="15">
    <location>
        <begin position="763"/>
        <end position="916"/>
    </location>
</feature>
<dbReference type="Pfam" id="PF00133">
    <property type="entry name" value="tRNA-synt_1"/>
    <property type="match status" value="1"/>
</dbReference>
<dbReference type="GO" id="GO:0000049">
    <property type="term" value="F:tRNA binding"/>
    <property type="evidence" value="ECO:0007669"/>
    <property type="project" value="InterPro"/>
</dbReference>
<feature type="region of interest" description="Disordered" evidence="13">
    <location>
        <begin position="1"/>
        <end position="42"/>
    </location>
</feature>